<organism evidence="2 3">
    <name type="scientific">Papaver nudicaule</name>
    <name type="common">Iceland poppy</name>
    <dbReference type="NCBI Taxonomy" id="74823"/>
    <lineage>
        <taxon>Eukaryota</taxon>
        <taxon>Viridiplantae</taxon>
        <taxon>Streptophyta</taxon>
        <taxon>Embryophyta</taxon>
        <taxon>Tracheophyta</taxon>
        <taxon>Spermatophyta</taxon>
        <taxon>Magnoliopsida</taxon>
        <taxon>Ranunculales</taxon>
        <taxon>Papaveraceae</taxon>
        <taxon>Papaveroideae</taxon>
        <taxon>Papaver</taxon>
    </lineage>
</organism>
<name>A0AA41VQ73_PAPNU</name>
<keyword evidence="3" id="KW-1185">Reference proteome</keyword>
<reference evidence="2" key="1">
    <citation type="submission" date="2022-03" db="EMBL/GenBank/DDBJ databases">
        <title>A functionally conserved STORR gene fusion in Papaver species that diverged 16.8 million years ago.</title>
        <authorList>
            <person name="Catania T."/>
        </authorList>
    </citation>
    <scope>NUCLEOTIDE SEQUENCE</scope>
    <source>
        <strain evidence="2">S-191538</strain>
    </source>
</reference>
<proteinExistence type="predicted"/>
<evidence type="ECO:0000256" key="1">
    <source>
        <dbReference type="SAM" id="SignalP"/>
    </source>
</evidence>
<evidence type="ECO:0000313" key="3">
    <source>
        <dbReference type="Proteomes" id="UP001177140"/>
    </source>
</evidence>
<dbReference type="AlphaFoldDB" id="A0AA41VQ73"/>
<feature type="signal peptide" evidence="1">
    <location>
        <begin position="1"/>
        <end position="27"/>
    </location>
</feature>
<feature type="chain" id="PRO_5041462127" evidence="1">
    <location>
        <begin position="28"/>
        <end position="114"/>
    </location>
</feature>
<sequence>MAKSSSLIFFSLLVCFILISFAPSADSQAQSCDFDQAQAIARVNCKGKDPSFCKASCTKLSSALVAVEHGCEQNPNNEADYYCVCCYAMDLCDSAGSNWFPSFSPKLLLKGLRQ</sequence>
<evidence type="ECO:0000313" key="2">
    <source>
        <dbReference type="EMBL" id="MCL7045265.1"/>
    </source>
</evidence>
<dbReference type="Proteomes" id="UP001177140">
    <property type="component" value="Unassembled WGS sequence"/>
</dbReference>
<protein>
    <submittedName>
        <fullName evidence="2">Uncharacterized protein</fullName>
    </submittedName>
</protein>
<dbReference type="EMBL" id="JAJJMA010267849">
    <property type="protein sequence ID" value="MCL7045265.1"/>
    <property type="molecule type" value="Genomic_DNA"/>
</dbReference>
<gene>
    <name evidence="2" type="ORF">MKW94_001793</name>
</gene>
<accession>A0AA41VQ73</accession>
<keyword evidence="1" id="KW-0732">Signal</keyword>
<comment type="caution">
    <text evidence="2">The sequence shown here is derived from an EMBL/GenBank/DDBJ whole genome shotgun (WGS) entry which is preliminary data.</text>
</comment>